<dbReference type="GO" id="GO:0004601">
    <property type="term" value="F:peroxidase activity"/>
    <property type="evidence" value="ECO:0007669"/>
    <property type="project" value="TreeGrafter"/>
</dbReference>
<sequence>MESFTEKEKKDIEAIWSKVDCERIGKEALVRLLLSHHSTQNCLNSLGNFSSVEEISSNPKVAAHGEKILQSIGAAMKHLDNLDSHFAEHRQDLGSKLHVDPDNFARFLNVLNVAFARNFPKEYTPEVGATFEKAFSAMKDAFSKAVTK</sequence>
<dbReference type="Gene3D" id="1.10.490.10">
    <property type="entry name" value="Globins"/>
    <property type="match status" value="1"/>
</dbReference>
<dbReference type="EMBL" id="WNYA01000008">
    <property type="protein sequence ID" value="KAG8558466.1"/>
    <property type="molecule type" value="Genomic_DNA"/>
</dbReference>
<dbReference type="InterPro" id="IPR002337">
    <property type="entry name" value="Hemoglobin_b"/>
</dbReference>
<dbReference type="Proteomes" id="UP000824782">
    <property type="component" value="Unassembled WGS sequence"/>
</dbReference>
<comment type="similarity">
    <text evidence="1 7">Belongs to the globin family.</text>
</comment>
<dbReference type="GO" id="GO:0005344">
    <property type="term" value="F:oxygen carrier activity"/>
    <property type="evidence" value="ECO:0007669"/>
    <property type="project" value="UniProtKB-KW"/>
</dbReference>
<keyword evidence="2 7" id="KW-0813">Transport</keyword>
<dbReference type="GO" id="GO:0020037">
    <property type="term" value="F:heme binding"/>
    <property type="evidence" value="ECO:0007669"/>
    <property type="project" value="InterPro"/>
</dbReference>
<dbReference type="PROSITE" id="PS01033">
    <property type="entry name" value="GLOBIN"/>
    <property type="match status" value="1"/>
</dbReference>
<evidence type="ECO:0000256" key="5">
    <source>
        <dbReference type="ARBA" id="ARBA00022723"/>
    </source>
</evidence>
<evidence type="ECO:0000259" key="8">
    <source>
        <dbReference type="PROSITE" id="PS01033"/>
    </source>
</evidence>
<dbReference type="GO" id="GO:0031720">
    <property type="term" value="F:haptoglobin binding"/>
    <property type="evidence" value="ECO:0007669"/>
    <property type="project" value="TreeGrafter"/>
</dbReference>
<dbReference type="InterPro" id="IPR000971">
    <property type="entry name" value="Globin"/>
</dbReference>
<dbReference type="GO" id="GO:0031838">
    <property type="term" value="C:haptoglobin-hemoglobin complex"/>
    <property type="evidence" value="ECO:0007669"/>
    <property type="project" value="TreeGrafter"/>
</dbReference>
<evidence type="ECO:0000256" key="4">
    <source>
        <dbReference type="ARBA" id="ARBA00022621"/>
    </source>
</evidence>
<keyword evidence="10" id="KW-1185">Reference proteome</keyword>
<reference evidence="9" key="1">
    <citation type="thesis" date="2020" institute="ProQuest LLC" country="789 East Eisenhower Parkway, Ann Arbor, MI, USA">
        <title>Comparative Genomics and Chromosome Evolution.</title>
        <authorList>
            <person name="Mudd A.B."/>
        </authorList>
    </citation>
    <scope>NUCLEOTIDE SEQUENCE</scope>
    <source>
        <strain evidence="9">237g6f4</strain>
        <tissue evidence="9">Blood</tissue>
    </source>
</reference>
<dbReference type="PRINTS" id="PR00814">
    <property type="entry name" value="BETAHAEM"/>
</dbReference>
<dbReference type="SUPFAM" id="SSF46458">
    <property type="entry name" value="Globin-like"/>
    <property type="match status" value="1"/>
</dbReference>
<feature type="domain" description="Globin" evidence="8">
    <location>
        <begin position="3"/>
        <end position="147"/>
    </location>
</feature>
<dbReference type="GO" id="GO:0019825">
    <property type="term" value="F:oxygen binding"/>
    <property type="evidence" value="ECO:0007669"/>
    <property type="project" value="InterPro"/>
</dbReference>
<evidence type="ECO:0000313" key="9">
    <source>
        <dbReference type="EMBL" id="KAG8558466.1"/>
    </source>
</evidence>
<evidence type="ECO:0000256" key="2">
    <source>
        <dbReference type="ARBA" id="ARBA00022448"/>
    </source>
</evidence>
<organism evidence="9 10">
    <name type="scientific">Engystomops pustulosus</name>
    <name type="common">Tungara frog</name>
    <name type="synonym">Physalaemus pustulosus</name>
    <dbReference type="NCBI Taxonomy" id="76066"/>
    <lineage>
        <taxon>Eukaryota</taxon>
        <taxon>Metazoa</taxon>
        <taxon>Chordata</taxon>
        <taxon>Craniata</taxon>
        <taxon>Vertebrata</taxon>
        <taxon>Euteleostomi</taxon>
        <taxon>Amphibia</taxon>
        <taxon>Batrachia</taxon>
        <taxon>Anura</taxon>
        <taxon>Neobatrachia</taxon>
        <taxon>Hyloidea</taxon>
        <taxon>Leptodactylidae</taxon>
        <taxon>Leiuperinae</taxon>
        <taxon>Engystomops</taxon>
    </lineage>
</organism>
<evidence type="ECO:0000313" key="10">
    <source>
        <dbReference type="Proteomes" id="UP000824782"/>
    </source>
</evidence>
<dbReference type="GO" id="GO:0046872">
    <property type="term" value="F:metal ion binding"/>
    <property type="evidence" value="ECO:0007669"/>
    <property type="project" value="UniProtKB-KW"/>
</dbReference>
<keyword evidence="4 7" id="KW-0561">Oxygen transport</keyword>
<dbReference type="InterPro" id="IPR009050">
    <property type="entry name" value="Globin-like_sf"/>
</dbReference>
<dbReference type="GO" id="GO:0043177">
    <property type="term" value="F:organic acid binding"/>
    <property type="evidence" value="ECO:0007669"/>
    <property type="project" value="TreeGrafter"/>
</dbReference>
<dbReference type="InterPro" id="IPR012292">
    <property type="entry name" value="Globin/Proto"/>
</dbReference>
<evidence type="ECO:0000256" key="7">
    <source>
        <dbReference type="RuleBase" id="RU000356"/>
    </source>
</evidence>
<dbReference type="PANTHER" id="PTHR11442:SF100">
    <property type="entry name" value="HEMOGLOBIN SUBUNIT BETA-1"/>
    <property type="match status" value="1"/>
</dbReference>
<proteinExistence type="inferred from homology"/>
<dbReference type="PANTHER" id="PTHR11442">
    <property type="entry name" value="HEMOGLOBIN FAMILY MEMBER"/>
    <property type="match status" value="1"/>
</dbReference>
<dbReference type="GO" id="GO:0005833">
    <property type="term" value="C:hemoglobin complex"/>
    <property type="evidence" value="ECO:0007669"/>
    <property type="project" value="InterPro"/>
</dbReference>
<evidence type="ECO:0000256" key="6">
    <source>
        <dbReference type="ARBA" id="ARBA00023004"/>
    </source>
</evidence>
<dbReference type="InterPro" id="IPR050056">
    <property type="entry name" value="Hemoglobin_oxygen_transport"/>
</dbReference>
<evidence type="ECO:0000256" key="1">
    <source>
        <dbReference type="ARBA" id="ARBA00008705"/>
    </source>
</evidence>
<accession>A0AAV7AA43</accession>
<keyword evidence="3 7" id="KW-0349">Heme</keyword>
<keyword evidence="6" id="KW-0408">Iron</keyword>
<keyword evidence="5" id="KW-0479">Metal-binding</keyword>
<dbReference type="GO" id="GO:0042744">
    <property type="term" value="P:hydrogen peroxide catabolic process"/>
    <property type="evidence" value="ECO:0007669"/>
    <property type="project" value="TreeGrafter"/>
</dbReference>
<protein>
    <recommendedName>
        <fullName evidence="8">Globin domain-containing protein</fullName>
    </recommendedName>
</protein>
<gene>
    <name evidence="9" type="ORF">GDO81_017006</name>
</gene>
<dbReference type="AlphaFoldDB" id="A0AAV7AA43"/>
<name>A0AAV7AA43_ENGPU</name>
<comment type="caution">
    <text evidence="9">The sequence shown here is derived from an EMBL/GenBank/DDBJ whole genome shotgun (WGS) entry which is preliminary data.</text>
</comment>
<dbReference type="GO" id="GO:0072562">
    <property type="term" value="C:blood microparticle"/>
    <property type="evidence" value="ECO:0007669"/>
    <property type="project" value="TreeGrafter"/>
</dbReference>
<dbReference type="Pfam" id="PF00042">
    <property type="entry name" value="Globin"/>
    <property type="match status" value="1"/>
</dbReference>
<evidence type="ECO:0000256" key="3">
    <source>
        <dbReference type="ARBA" id="ARBA00022617"/>
    </source>
</evidence>